<evidence type="ECO:0000313" key="2">
    <source>
        <dbReference type="EMBL" id="KAH0543602.1"/>
    </source>
</evidence>
<name>A0A9P8L4S3_9PEZI</name>
<evidence type="ECO:0000313" key="3">
    <source>
        <dbReference type="Proteomes" id="UP000750711"/>
    </source>
</evidence>
<feature type="non-terminal residue" evidence="2">
    <location>
        <position position="221"/>
    </location>
</feature>
<protein>
    <recommendedName>
        <fullName evidence="1">MOSC domain-containing protein</fullName>
    </recommendedName>
</protein>
<dbReference type="Pfam" id="PF03473">
    <property type="entry name" value="MOSC"/>
    <property type="match status" value="1"/>
</dbReference>
<dbReference type="GO" id="GO:0030170">
    <property type="term" value="F:pyridoxal phosphate binding"/>
    <property type="evidence" value="ECO:0007669"/>
    <property type="project" value="InterPro"/>
</dbReference>
<dbReference type="InterPro" id="IPR005302">
    <property type="entry name" value="MoCF_Sase_C"/>
</dbReference>
<dbReference type="SUPFAM" id="SSF141673">
    <property type="entry name" value="MOSC N-terminal domain-like"/>
    <property type="match status" value="1"/>
</dbReference>
<dbReference type="EMBL" id="JAGHQM010003478">
    <property type="protein sequence ID" value="KAH0543602.1"/>
    <property type="molecule type" value="Genomic_DNA"/>
</dbReference>
<comment type="caution">
    <text evidence="2">The sequence shown here is derived from an EMBL/GenBank/DDBJ whole genome shotgun (WGS) entry which is preliminary data.</text>
</comment>
<feature type="domain" description="MOSC" evidence="1">
    <location>
        <begin position="90"/>
        <end position="221"/>
    </location>
</feature>
<dbReference type="GO" id="GO:0003824">
    <property type="term" value="F:catalytic activity"/>
    <property type="evidence" value="ECO:0007669"/>
    <property type="project" value="InterPro"/>
</dbReference>
<proteinExistence type="predicted"/>
<gene>
    <name evidence="2" type="ORF">GP486_008562</name>
</gene>
<accession>A0A9P8L4S3</accession>
<dbReference type="PROSITE" id="PS51340">
    <property type="entry name" value="MOSC"/>
    <property type="match status" value="1"/>
</dbReference>
<dbReference type="AlphaFoldDB" id="A0A9P8L4S3"/>
<reference evidence="2" key="1">
    <citation type="submission" date="2021-03" db="EMBL/GenBank/DDBJ databases">
        <title>Comparative genomics and phylogenomic investigation of the class Geoglossomycetes provide insights into ecological specialization and systematics.</title>
        <authorList>
            <person name="Melie T."/>
            <person name="Pirro S."/>
            <person name="Miller A.N."/>
            <person name="Quandt A."/>
        </authorList>
    </citation>
    <scope>NUCLEOTIDE SEQUENCE</scope>
    <source>
        <strain evidence="2">CAQ_001_2017</strain>
    </source>
</reference>
<sequence length="221" mass="24086">MALFTTEVRFPDAGSMGEILVHHRAPGESQAAQRTLHVPLQPEVEGLQEVTVSLHQSATTAYDMGTKYNNWFSECLGYDVMLVYLGGNLRPVLGNVAPKAAGVAGAKGSSWISTIMSSLLFPRKAEEKDRITFADVAQFLVVTEASLDDVSSRLAGDLKMDITKFRPNIVLSGSHTPWDEDFWGELTINTNDNSTFQMPLTQNCPRCQSINVDYATGGQGA</sequence>
<evidence type="ECO:0000259" key="1">
    <source>
        <dbReference type="PROSITE" id="PS51340"/>
    </source>
</evidence>
<organism evidence="2 3">
    <name type="scientific">Trichoglossum hirsutum</name>
    <dbReference type="NCBI Taxonomy" id="265104"/>
    <lineage>
        <taxon>Eukaryota</taxon>
        <taxon>Fungi</taxon>
        <taxon>Dikarya</taxon>
        <taxon>Ascomycota</taxon>
        <taxon>Pezizomycotina</taxon>
        <taxon>Geoglossomycetes</taxon>
        <taxon>Geoglossales</taxon>
        <taxon>Geoglossaceae</taxon>
        <taxon>Trichoglossum</taxon>
    </lineage>
</organism>
<dbReference type="GO" id="GO:0030151">
    <property type="term" value="F:molybdenum ion binding"/>
    <property type="evidence" value="ECO:0007669"/>
    <property type="project" value="InterPro"/>
</dbReference>
<keyword evidence="3" id="KW-1185">Reference proteome</keyword>
<dbReference type="Proteomes" id="UP000750711">
    <property type="component" value="Unassembled WGS sequence"/>
</dbReference>